<name>A0A1H0T4J0_9BACI</name>
<protein>
    <submittedName>
        <fullName evidence="1">Uncharacterized protein</fullName>
    </submittedName>
</protein>
<evidence type="ECO:0000313" key="2">
    <source>
        <dbReference type="Proteomes" id="UP000199159"/>
    </source>
</evidence>
<keyword evidence="2" id="KW-1185">Reference proteome</keyword>
<sequence>MIRRRLKMKKNNDRFFNYIIVSSWLWMNMNNSEMMDGNITPNMVANMVNRPEMQEAMIDMMKNSRYSRQCLIICKDPK</sequence>
<gene>
    <name evidence="1" type="ORF">SAMN05216565_103264</name>
</gene>
<dbReference type="EMBL" id="FNJU01000003">
    <property type="protein sequence ID" value="SDP48456.1"/>
    <property type="molecule type" value="Genomic_DNA"/>
</dbReference>
<proteinExistence type="predicted"/>
<accession>A0A1H0T4J0</accession>
<dbReference type="AlphaFoldDB" id="A0A1H0T4J0"/>
<dbReference type="Proteomes" id="UP000199159">
    <property type="component" value="Unassembled WGS sequence"/>
</dbReference>
<dbReference type="STRING" id="930152.SAMN05216565_103264"/>
<reference evidence="2" key="1">
    <citation type="submission" date="2016-10" db="EMBL/GenBank/DDBJ databases">
        <authorList>
            <person name="Varghese N."/>
            <person name="Submissions S."/>
        </authorList>
    </citation>
    <scope>NUCLEOTIDE SEQUENCE [LARGE SCALE GENOMIC DNA]</scope>
    <source>
        <strain evidence="2">IBRC-M10078</strain>
    </source>
</reference>
<evidence type="ECO:0000313" key="1">
    <source>
        <dbReference type="EMBL" id="SDP48456.1"/>
    </source>
</evidence>
<organism evidence="1 2">
    <name type="scientific">Litchfieldia salsa</name>
    <dbReference type="NCBI Taxonomy" id="930152"/>
    <lineage>
        <taxon>Bacteria</taxon>
        <taxon>Bacillati</taxon>
        <taxon>Bacillota</taxon>
        <taxon>Bacilli</taxon>
        <taxon>Bacillales</taxon>
        <taxon>Bacillaceae</taxon>
        <taxon>Litchfieldia</taxon>
    </lineage>
</organism>